<reference evidence="7 8" key="1">
    <citation type="journal article" date="2015" name="Genome Announc.">
        <title>Draft Genome of the Euendolithic (true boring) Cyanobacterium Mastigocoleus testarum strain BC008.</title>
        <authorList>
            <person name="Guida B.S."/>
            <person name="Garcia-Pichel F."/>
        </authorList>
    </citation>
    <scope>NUCLEOTIDE SEQUENCE [LARGE SCALE GENOMIC DNA]</scope>
    <source>
        <strain evidence="7 8">BC008</strain>
    </source>
</reference>
<evidence type="ECO:0000313" key="8">
    <source>
        <dbReference type="Proteomes" id="UP000053372"/>
    </source>
</evidence>
<comment type="caution">
    <text evidence="7">The sequence shown here is derived from an EMBL/GenBank/DDBJ whole genome shotgun (WGS) entry which is preliminary data.</text>
</comment>
<feature type="coiled-coil region" evidence="2">
    <location>
        <begin position="127"/>
        <end position="156"/>
    </location>
</feature>
<keyword evidence="3" id="KW-0812">Transmembrane</keyword>
<dbReference type="InterPro" id="IPR059052">
    <property type="entry name" value="HH_YbhG-like"/>
</dbReference>
<keyword evidence="8" id="KW-1185">Reference proteome</keyword>
<evidence type="ECO:0000259" key="5">
    <source>
        <dbReference type="Pfam" id="PF25954"/>
    </source>
</evidence>
<dbReference type="Gene3D" id="2.40.50.100">
    <property type="match status" value="2"/>
</dbReference>
<sequence>MNSSDISVDVNQIEQKQSSYPTQKPGKSWLWMILLLSVAANGFALWSFISPLKQTPEPIANAAQTPPPRPVEVTRLARGNSTRRIQLLGQVESPQRATIRAQTGGVITQVLKQAGDRITPGMTIAVIDDADQKLALSQAQAQLAQQRNNLARLEVGTRPEIIAQRQAAVSSAKAREQEAMDNLQRQTALVKEGAIAQRVLVQARTAVDDRRGERLEAEAELAEAQAGPTREEIAAQRANMAAAVAAVNQAKLGLERTNIRASSGGVVLERQVSPGDYVQTGNEILTLVAGERLDIFLELPENLSGRVPSGSRVVLTARALPQWRGNATITGVVPSAEAASRRQRVRVRLDNPPQGLLPGMAISANLELPGNTPSFVVSRDALTRRQNQWFVFAVENGQAKQLEVEMVADMGEQVAIASNELQNGKPIVLKGGDGLRDGAVVKPL</sequence>
<dbReference type="InterPro" id="IPR058792">
    <property type="entry name" value="Beta-barrel_RND_2"/>
</dbReference>
<gene>
    <name evidence="7" type="ORF">BC008_43420</name>
</gene>
<dbReference type="GO" id="GO:1990281">
    <property type="term" value="C:efflux pump complex"/>
    <property type="evidence" value="ECO:0007669"/>
    <property type="project" value="TreeGrafter"/>
</dbReference>
<dbReference type="NCBIfam" id="TIGR01730">
    <property type="entry name" value="RND_mfp"/>
    <property type="match status" value="1"/>
</dbReference>
<dbReference type="Pfam" id="PF25954">
    <property type="entry name" value="Beta-barrel_RND_2"/>
    <property type="match status" value="1"/>
</dbReference>
<dbReference type="Proteomes" id="UP000053372">
    <property type="component" value="Unassembled WGS sequence"/>
</dbReference>
<proteinExistence type="inferred from homology"/>
<dbReference type="Pfam" id="PF25989">
    <property type="entry name" value="YknX_C"/>
    <property type="match status" value="1"/>
</dbReference>
<keyword evidence="2" id="KW-0175">Coiled coil</keyword>
<keyword evidence="3" id="KW-1133">Transmembrane helix</keyword>
<accession>A0A0V7ZPX4</accession>
<dbReference type="PANTHER" id="PTHR30469">
    <property type="entry name" value="MULTIDRUG RESISTANCE PROTEIN MDTA"/>
    <property type="match status" value="1"/>
</dbReference>
<evidence type="ECO:0000256" key="2">
    <source>
        <dbReference type="SAM" id="Coils"/>
    </source>
</evidence>
<evidence type="ECO:0000259" key="4">
    <source>
        <dbReference type="Pfam" id="PF25881"/>
    </source>
</evidence>
<organism evidence="7 8">
    <name type="scientific">Mastigocoleus testarum BC008</name>
    <dbReference type="NCBI Taxonomy" id="371196"/>
    <lineage>
        <taxon>Bacteria</taxon>
        <taxon>Bacillati</taxon>
        <taxon>Cyanobacteriota</taxon>
        <taxon>Cyanophyceae</taxon>
        <taxon>Nostocales</taxon>
        <taxon>Hapalosiphonaceae</taxon>
        <taxon>Mastigocoleus</taxon>
    </lineage>
</organism>
<dbReference type="PANTHER" id="PTHR30469:SF15">
    <property type="entry name" value="HLYD FAMILY OF SECRETION PROTEINS"/>
    <property type="match status" value="1"/>
</dbReference>
<protein>
    <submittedName>
        <fullName evidence="7">Uncharacterized protein</fullName>
    </submittedName>
</protein>
<dbReference type="AlphaFoldDB" id="A0A0V7ZPX4"/>
<feature type="domain" description="YknX-like C-terminal permuted SH3-like" evidence="6">
    <location>
        <begin position="378"/>
        <end position="442"/>
    </location>
</feature>
<dbReference type="Pfam" id="PF25881">
    <property type="entry name" value="HH_YBHG"/>
    <property type="match status" value="1"/>
</dbReference>
<dbReference type="SUPFAM" id="SSF111369">
    <property type="entry name" value="HlyD-like secretion proteins"/>
    <property type="match status" value="2"/>
</dbReference>
<evidence type="ECO:0000313" key="7">
    <source>
        <dbReference type="EMBL" id="KST66617.1"/>
    </source>
</evidence>
<dbReference type="EMBL" id="LMTZ01000096">
    <property type="protein sequence ID" value="KST66617.1"/>
    <property type="molecule type" value="Genomic_DNA"/>
</dbReference>
<feature type="transmembrane region" description="Helical" evidence="3">
    <location>
        <begin position="29"/>
        <end position="49"/>
    </location>
</feature>
<evidence type="ECO:0000259" key="6">
    <source>
        <dbReference type="Pfam" id="PF25989"/>
    </source>
</evidence>
<dbReference type="Gene3D" id="2.40.420.20">
    <property type="match status" value="1"/>
</dbReference>
<keyword evidence="3" id="KW-0472">Membrane</keyword>
<name>A0A0V7ZPX4_9CYAN</name>
<dbReference type="InterPro" id="IPR058637">
    <property type="entry name" value="YknX-like_C"/>
</dbReference>
<feature type="domain" description="CusB-like beta-barrel" evidence="5">
    <location>
        <begin position="297"/>
        <end position="367"/>
    </location>
</feature>
<comment type="similarity">
    <text evidence="1">Belongs to the membrane fusion protein (MFP) (TC 8.A.1) family.</text>
</comment>
<evidence type="ECO:0000256" key="1">
    <source>
        <dbReference type="ARBA" id="ARBA00009477"/>
    </source>
</evidence>
<dbReference type="InterPro" id="IPR006143">
    <property type="entry name" value="RND_pump_MFP"/>
</dbReference>
<dbReference type="GO" id="GO:0015562">
    <property type="term" value="F:efflux transmembrane transporter activity"/>
    <property type="evidence" value="ECO:0007669"/>
    <property type="project" value="TreeGrafter"/>
</dbReference>
<evidence type="ECO:0000256" key="3">
    <source>
        <dbReference type="SAM" id="Phobius"/>
    </source>
</evidence>
<dbReference type="Gene3D" id="2.40.30.170">
    <property type="match status" value="1"/>
</dbReference>
<dbReference type="Gene3D" id="1.10.287.470">
    <property type="entry name" value="Helix hairpin bin"/>
    <property type="match status" value="2"/>
</dbReference>
<feature type="domain" description="YbhG-like alpha-helical hairpin" evidence="4">
    <location>
        <begin position="127"/>
        <end position="254"/>
    </location>
</feature>